<comment type="caution">
    <text evidence="2">The sequence shown here is derived from an EMBL/GenBank/DDBJ whole genome shotgun (WGS) entry which is preliminary data.</text>
</comment>
<gene>
    <name evidence="2" type="ORF">Tci_899777</name>
</gene>
<organism evidence="2">
    <name type="scientific">Tanacetum cinerariifolium</name>
    <name type="common">Dalmatian daisy</name>
    <name type="synonym">Chrysanthemum cinerariifolium</name>
    <dbReference type="NCBI Taxonomy" id="118510"/>
    <lineage>
        <taxon>Eukaryota</taxon>
        <taxon>Viridiplantae</taxon>
        <taxon>Streptophyta</taxon>
        <taxon>Embryophyta</taxon>
        <taxon>Tracheophyta</taxon>
        <taxon>Spermatophyta</taxon>
        <taxon>Magnoliopsida</taxon>
        <taxon>eudicotyledons</taxon>
        <taxon>Gunneridae</taxon>
        <taxon>Pentapetalae</taxon>
        <taxon>asterids</taxon>
        <taxon>campanulids</taxon>
        <taxon>Asterales</taxon>
        <taxon>Asteraceae</taxon>
        <taxon>Asteroideae</taxon>
        <taxon>Anthemideae</taxon>
        <taxon>Anthemidinae</taxon>
        <taxon>Tanacetum</taxon>
    </lineage>
</organism>
<feature type="region of interest" description="Disordered" evidence="1">
    <location>
        <begin position="1"/>
        <end position="35"/>
    </location>
</feature>
<accession>A0A699V217</accession>
<name>A0A699V217_TANCI</name>
<dbReference type="AlphaFoldDB" id="A0A699V217"/>
<evidence type="ECO:0000256" key="1">
    <source>
        <dbReference type="SAM" id="MobiDB-lite"/>
    </source>
</evidence>
<feature type="non-terminal residue" evidence="2">
    <location>
        <position position="1"/>
    </location>
</feature>
<evidence type="ECO:0000313" key="2">
    <source>
        <dbReference type="EMBL" id="GFD27808.1"/>
    </source>
</evidence>
<feature type="compositionally biased region" description="Basic and acidic residues" evidence="1">
    <location>
        <begin position="25"/>
        <end position="35"/>
    </location>
</feature>
<proteinExistence type="predicted"/>
<reference evidence="2" key="1">
    <citation type="journal article" date="2019" name="Sci. Rep.">
        <title>Draft genome of Tanacetum cinerariifolium, the natural source of mosquito coil.</title>
        <authorList>
            <person name="Yamashiro T."/>
            <person name="Shiraishi A."/>
            <person name="Satake H."/>
            <person name="Nakayama K."/>
        </authorList>
    </citation>
    <scope>NUCLEOTIDE SEQUENCE</scope>
</reference>
<protein>
    <submittedName>
        <fullName evidence="2">Uncharacterized protein</fullName>
    </submittedName>
</protein>
<dbReference type="EMBL" id="BKCJ011380001">
    <property type="protein sequence ID" value="GFD27808.1"/>
    <property type="molecule type" value="Genomic_DNA"/>
</dbReference>
<sequence length="67" mass="7629">RKRLRFASPTPSQEVGESSAAGAARQDEPTVARDDPYSLVREELYGFFDRIDVTPERLMSREYGYMG</sequence>